<dbReference type="CDD" id="cd00402">
    <property type="entry name" value="Riboflavin_synthase_like"/>
    <property type="match status" value="1"/>
</dbReference>
<comment type="caution">
    <text evidence="12">The sequence shown here is derived from an EMBL/GenBank/DDBJ whole genome shotgun (WGS) entry which is preliminary data.</text>
</comment>
<evidence type="ECO:0000256" key="2">
    <source>
        <dbReference type="ARBA" id="ARBA00002803"/>
    </source>
</evidence>
<evidence type="ECO:0000256" key="3">
    <source>
        <dbReference type="ARBA" id="ARBA00004887"/>
    </source>
</evidence>
<feature type="repeat" description="Lumazine-binding" evidence="10">
    <location>
        <begin position="1"/>
        <end position="95"/>
    </location>
</feature>
<dbReference type="SUPFAM" id="SSF63380">
    <property type="entry name" value="Riboflavin synthase domain-like"/>
    <property type="match status" value="2"/>
</dbReference>
<dbReference type="Proteomes" id="UP001154265">
    <property type="component" value="Unassembled WGS sequence"/>
</dbReference>
<evidence type="ECO:0000256" key="5">
    <source>
        <dbReference type="ARBA" id="ARBA00013950"/>
    </source>
</evidence>
<evidence type="ECO:0000256" key="7">
    <source>
        <dbReference type="ARBA" id="ARBA00022679"/>
    </source>
</evidence>
<dbReference type="EC" id="2.5.1.9" evidence="4 9"/>
<name>A0ABT6EZ18_9SYNE</name>
<evidence type="ECO:0000313" key="12">
    <source>
        <dbReference type="EMBL" id="MDG2990633.1"/>
    </source>
</evidence>
<proteinExistence type="predicted"/>
<dbReference type="PANTHER" id="PTHR21098">
    <property type="entry name" value="RIBOFLAVIN SYNTHASE ALPHA CHAIN"/>
    <property type="match status" value="1"/>
</dbReference>
<evidence type="ECO:0000259" key="11">
    <source>
        <dbReference type="PROSITE" id="PS51177"/>
    </source>
</evidence>
<reference evidence="12" key="2">
    <citation type="submission" date="2022-01" db="EMBL/GenBank/DDBJ databases">
        <authorList>
            <person name="Zivanovic Y."/>
            <person name="Moreira D."/>
            <person name="Lopez-Garcia P."/>
        </authorList>
    </citation>
    <scope>NUCLEOTIDE SEQUENCE</scope>
    <source>
        <strain evidence="12">G9</strain>
    </source>
</reference>
<evidence type="ECO:0000256" key="9">
    <source>
        <dbReference type="NCBIfam" id="TIGR00187"/>
    </source>
</evidence>
<feature type="domain" description="Lumazine-binding" evidence="11">
    <location>
        <begin position="96"/>
        <end position="194"/>
    </location>
</feature>
<comment type="pathway">
    <text evidence="3">Cofactor biosynthesis; riboflavin biosynthesis; riboflavin from 2-hydroxy-3-oxobutyl phosphate and 5-amino-6-(D-ribitylamino)uracil: step 2/2.</text>
</comment>
<organism evidence="12 13">
    <name type="scientific">Candidatus Synechococcus calcipolaris G9</name>
    <dbReference type="NCBI Taxonomy" id="1497997"/>
    <lineage>
        <taxon>Bacteria</taxon>
        <taxon>Bacillati</taxon>
        <taxon>Cyanobacteriota</taxon>
        <taxon>Cyanophyceae</taxon>
        <taxon>Synechococcales</taxon>
        <taxon>Synechococcaceae</taxon>
        <taxon>Synechococcus</taxon>
    </lineage>
</organism>
<keyword evidence="6" id="KW-0686">Riboflavin biosynthesis</keyword>
<evidence type="ECO:0000256" key="8">
    <source>
        <dbReference type="ARBA" id="ARBA00022737"/>
    </source>
</evidence>
<evidence type="ECO:0000256" key="6">
    <source>
        <dbReference type="ARBA" id="ARBA00022619"/>
    </source>
</evidence>
<feature type="repeat" description="Lumazine-binding" evidence="10">
    <location>
        <begin position="96"/>
        <end position="194"/>
    </location>
</feature>
<gene>
    <name evidence="12" type="ORF">L3556_06745</name>
</gene>
<reference evidence="12" key="1">
    <citation type="journal article" date="2022" name="Genome Biol. Evol.">
        <title>A New Gene Family Diagnostic for Intracellular Biomineralization of Amorphous Ca Carbonates by Cyanobacteria.</title>
        <authorList>
            <person name="Benzerara K."/>
            <person name="Duprat E."/>
            <person name="Bitard-Feildel T."/>
            <person name="Caumes G."/>
            <person name="Cassier-Chauvat C."/>
            <person name="Chauvat F."/>
            <person name="Dezi M."/>
            <person name="Diop S.I."/>
            <person name="Gaschignard G."/>
            <person name="Gorgen S."/>
            <person name="Gugger M."/>
            <person name="Lopez-Garcia P."/>
            <person name="Millet M."/>
            <person name="Skouri-Panet F."/>
            <person name="Moreira D."/>
            <person name="Callebaut I."/>
        </authorList>
    </citation>
    <scope>NUCLEOTIDE SEQUENCE</scope>
    <source>
        <strain evidence="12">G9</strain>
    </source>
</reference>
<dbReference type="NCBIfam" id="NF006767">
    <property type="entry name" value="PRK09289.1"/>
    <property type="match status" value="1"/>
</dbReference>
<feature type="domain" description="Lumazine-binding" evidence="11">
    <location>
        <begin position="1"/>
        <end position="95"/>
    </location>
</feature>
<evidence type="ECO:0000256" key="10">
    <source>
        <dbReference type="PROSITE-ProRule" id="PRU00524"/>
    </source>
</evidence>
<sequence length="221" mass="23836">MFTGLIQGLGQLQFLSPSRLRIFCPGVNFLTMVAIGDSVAVDGACLTVEEFDTQGFTVTVSPETLKRTTLGERAHRGEPVNLEPSLRLGDKLGGHFVTGHVDGVGTLDQSTLLGDSWEIIFRAPVSVCPYIVAKGSIAVNGISLTVASCHPQGEWFSVAVIPHTYQQTTLSVLGVGDQVNLEADLLGKYARQFLTPYQSLDHPPSHSPELSLEFLQEHGFS</sequence>
<protein>
    <recommendedName>
        <fullName evidence="5 9">Riboflavin synthase</fullName>
        <ecNumber evidence="4 9">2.5.1.9</ecNumber>
    </recommendedName>
</protein>
<dbReference type="InterPro" id="IPR023366">
    <property type="entry name" value="ATP_synth_asu-like_sf"/>
</dbReference>
<dbReference type="Pfam" id="PF00677">
    <property type="entry name" value="Lum_binding"/>
    <property type="match status" value="2"/>
</dbReference>
<dbReference type="InterPro" id="IPR026017">
    <property type="entry name" value="Lumazine-bd_dom"/>
</dbReference>
<keyword evidence="8" id="KW-0677">Repeat</keyword>
<dbReference type="Gene3D" id="2.40.30.20">
    <property type="match status" value="2"/>
</dbReference>
<dbReference type="GO" id="GO:0004746">
    <property type="term" value="F:riboflavin synthase activity"/>
    <property type="evidence" value="ECO:0007669"/>
    <property type="project" value="UniProtKB-EC"/>
</dbReference>
<evidence type="ECO:0000256" key="4">
    <source>
        <dbReference type="ARBA" id="ARBA00012827"/>
    </source>
</evidence>
<dbReference type="NCBIfam" id="TIGR00187">
    <property type="entry name" value="ribE"/>
    <property type="match status" value="1"/>
</dbReference>
<accession>A0ABT6EZ18</accession>
<dbReference type="InterPro" id="IPR017938">
    <property type="entry name" value="Riboflavin_synthase-like_b-brl"/>
</dbReference>
<dbReference type="InterPro" id="IPR001783">
    <property type="entry name" value="Lumazine-bd"/>
</dbReference>
<evidence type="ECO:0000256" key="1">
    <source>
        <dbReference type="ARBA" id="ARBA00000968"/>
    </source>
</evidence>
<dbReference type="RefSeq" id="WP_277866539.1">
    <property type="nucleotide sequence ID" value="NZ_JAKKUT010000002.1"/>
</dbReference>
<comment type="catalytic activity">
    <reaction evidence="1">
        <text>2 6,7-dimethyl-8-(1-D-ribityl)lumazine + H(+) = 5-amino-6-(D-ribitylamino)uracil + riboflavin</text>
        <dbReference type="Rhea" id="RHEA:20772"/>
        <dbReference type="ChEBI" id="CHEBI:15378"/>
        <dbReference type="ChEBI" id="CHEBI:15934"/>
        <dbReference type="ChEBI" id="CHEBI:57986"/>
        <dbReference type="ChEBI" id="CHEBI:58201"/>
        <dbReference type="EC" id="2.5.1.9"/>
    </reaction>
</comment>
<keyword evidence="13" id="KW-1185">Reference proteome</keyword>
<dbReference type="EMBL" id="JAKKUT010000002">
    <property type="protein sequence ID" value="MDG2990633.1"/>
    <property type="molecule type" value="Genomic_DNA"/>
</dbReference>
<dbReference type="PANTHER" id="PTHR21098:SF12">
    <property type="entry name" value="RIBOFLAVIN SYNTHASE"/>
    <property type="match status" value="1"/>
</dbReference>
<comment type="function">
    <text evidence="2">Catalyzes the dismutation of two molecules of 6,7-dimethyl-8-ribityllumazine, resulting in the formation of riboflavin and 5-amino-6-(D-ribitylamino)uracil.</text>
</comment>
<evidence type="ECO:0000313" key="13">
    <source>
        <dbReference type="Proteomes" id="UP001154265"/>
    </source>
</evidence>
<dbReference type="PIRSF" id="PIRSF000498">
    <property type="entry name" value="Riboflavin_syn_A"/>
    <property type="match status" value="1"/>
</dbReference>
<dbReference type="PROSITE" id="PS51177">
    <property type="entry name" value="LUMAZINE_BIND"/>
    <property type="match status" value="2"/>
</dbReference>
<keyword evidence="7 12" id="KW-0808">Transferase</keyword>